<feature type="compositionally biased region" description="Polar residues" evidence="1">
    <location>
        <begin position="47"/>
        <end position="68"/>
    </location>
</feature>
<evidence type="ECO:0000256" key="1">
    <source>
        <dbReference type="SAM" id="MobiDB-lite"/>
    </source>
</evidence>
<feature type="region of interest" description="Disordered" evidence="1">
    <location>
        <begin position="47"/>
        <end position="90"/>
    </location>
</feature>
<protein>
    <submittedName>
        <fullName evidence="2">Uncharacterized protein</fullName>
    </submittedName>
</protein>
<organism evidence="2">
    <name type="scientific">marine sediment metagenome</name>
    <dbReference type="NCBI Taxonomy" id="412755"/>
    <lineage>
        <taxon>unclassified sequences</taxon>
        <taxon>metagenomes</taxon>
        <taxon>ecological metagenomes</taxon>
    </lineage>
</organism>
<sequence>NGHYLASDYYAVFTTSNQADTPPPLISFANASDFKMAISFSEPMNTAKRTNTDQWPSSVLNPANYTLRTDTGPPDQDPTGTPYTGNGCTT</sequence>
<feature type="non-terminal residue" evidence="2">
    <location>
        <position position="1"/>
    </location>
</feature>
<reference evidence="2" key="1">
    <citation type="journal article" date="2014" name="Front. Microbiol.">
        <title>High frequency of phylogenetically diverse reductive dehalogenase-homologous genes in deep subseafloor sedimentary metagenomes.</title>
        <authorList>
            <person name="Kawai M."/>
            <person name="Futagami T."/>
            <person name="Toyoda A."/>
            <person name="Takaki Y."/>
            <person name="Nishi S."/>
            <person name="Hori S."/>
            <person name="Arai W."/>
            <person name="Tsubouchi T."/>
            <person name="Morono Y."/>
            <person name="Uchiyama I."/>
            <person name="Ito T."/>
            <person name="Fujiyama A."/>
            <person name="Inagaki F."/>
            <person name="Takami H."/>
        </authorList>
    </citation>
    <scope>NUCLEOTIDE SEQUENCE</scope>
    <source>
        <strain evidence="2">Expedition CK06-06</strain>
    </source>
</reference>
<accession>X1UIL1</accession>
<dbReference type="AlphaFoldDB" id="X1UIL1"/>
<feature type="non-terminal residue" evidence="2">
    <location>
        <position position="90"/>
    </location>
</feature>
<comment type="caution">
    <text evidence="2">The sequence shown here is derived from an EMBL/GenBank/DDBJ whole genome shotgun (WGS) entry which is preliminary data.</text>
</comment>
<evidence type="ECO:0000313" key="2">
    <source>
        <dbReference type="EMBL" id="GAJ17293.1"/>
    </source>
</evidence>
<gene>
    <name evidence="2" type="ORF">S12H4_62244</name>
</gene>
<dbReference type="EMBL" id="BARW01041661">
    <property type="protein sequence ID" value="GAJ17293.1"/>
    <property type="molecule type" value="Genomic_DNA"/>
</dbReference>
<proteinExistence type="predicted"/>
<name>X1UIL1_9ZZZZ</name>
<feature type="compositionally biased region" description="Low complexity" evidence="1">
    <location>
        <begin position="69"/>
        <end position="90"/>
    </location>
</feature>